<dbReference type="AlphaFoldDB" id="A0AAW7YAI8"/>
<evidence type="ECO:0000256" key="1">
    <source>
        <dbReference type="SAM" id="SignalP"/>
    </source>
</evidence>
<dbReference type="RefSeq" id="WP_303500713.1">
    <property type="nucleotide sequence ID" value="NZ_JAKJUC010000011.1"/>
</dbReference>
<keyword evidence="1" id="KW-0732">Signal</keyword>
<proteinExistence type="predicted"/>
<dbReference type="EMBL" id="JAUOPU010000022">
    <property type="protein sequence ID" value="MDO6544318.1"/>
    <property type="molecule type" value="Genomic_DNA"/>
</dbReference>
<evidence type="ECO:0000313" key="2">
    <source>
        <dbReference type="EMBL" id="MDO6544318.1"/>
    </source>
</evidence>
<comment type="caution">
    <text evidence="2">The sequence shown here is derived from an EMBL/GenBank/DDBJ whole genome shotgun (WGS) entry which is preliminary data.</text>
</comment>
<name>A0AAW7YAI8_9GAMM</name>
<reference evidence="2" key="1">
    <citation type="submission" date="2023-07" db="EMBL/GenBank/DDBJ databases">
        <title>Genome content predicts the carbon catabolic preferences of heterotrophic bacteria.</title>
        <authorList>
            <person name="Gralka M."/>
        </authorList>
    </citation>
    <scope>NUCLEOTIDE SEQUENCE</scope>
    <source>
        <strain evidence="2">G2M05</strain>
    </source>
</reference>
<evidence type="ECO:0000313" key="3">
    <source>
        <dbReference type="Proteomes" id="UP001170624"/>
    </source>
</evidence>
<gene>
    <name evidence="2" type="ORF">Q4568_17390</name>
</gene>
<feature type="chain" id="PRO_5043981396" evidence="1">
    <location>
        <begin position="25"/>
        <end position="64"/>
    </location>
</feature>
<sequence length="64" mass="6552">MKNKISLFLVSIALGFAMSASVSAANSGAGGFGQTFCELPSGEKVFVPSHQCKLLSGKGNPADF</sequence>
<feature type="signal peptide" evidence="1">
    <location>
        <begin position="1"/>
        <end position="24"/>
    </location>
</feature>
<accession>A0AAW7YAI8</accession>
<dbReference type="Proteomes" id="UP001170624">
    <property type="component" value="Unassembled WGS sequence"/>
</dbReference>
<organism evidence="2 3">
    <name type="scientific">Photobacterium sanguinicancri</name>
    <dbReference type="NCBI Taxonomy" id="875932"/>
    <lineage>
        <taxon>Bacteria</taxon>
        <taxon>Pseudomonadati</taxon>
        <taxon>Pseudomonadota</taxon>
        <taxon>Gammaproteobacteria</taxon>
        <taxon>Vibrionales</taxon>
        <taxon>Vibrionaceae</taxon>
        <taxon>Photobacterium</taxon>
    </lineage>
</organism>
<protein>
    <submittedName>
        <fullName evidence="2">Uncharacterized protein</fullName>
    </submittedName>
</protein>